<sequence length="495" mass="55147">MSVATDRPAIILITCDELRADALSCYGGRAVETPHLDRLAHEGVRFTRAYTASPWCLPSRASIITGLYPHNHRAYSNFRDCRLEPERPNLYNVLRGAGYRTAHAGKCHYAPVPYGETKADRTLPYEAFHDYYGSLGIDDLDLQDDKQVSVWFRDDYARELDEAGHLAAYRAAVWDRSASKVFDFPAPAEWHPDAWVGRKAVERIRGHAADQPLFLWASFSGPHFPFDAPAEYHARVRDEHVGTGVYREGEFDDPRRIHHTSYHGGGGIEGAGSAPERACKNYSDDYWQRLRRTYFANVALIDDQVGEVLRAVEEQFGDNALVLFTTDHGEMLGNHRLWGKNNCAYEDVWNVPLLARYPAASPPAAAAGTEQPVPGAALHGTSVDSRVMLTDLAPTCLRAAGVEGAMPTDGLPLEEQATRGGRAFVFAEGEQFLVVGDGHTTYVTAHRRGEALRELFDLDADPHQFENMIDRPEYAARRLRLHEAAEQLFTGALLA</sequence>
<name>A0A6J4HVC2_9CHLR</name>
<reference evidence="4" key="1">
    <citation type="submission" date="2020-02" db="EMBL/GenBank/DDBJ databases">
        <authorList>
            <person name="Meier V. D."/>
        </authorList>
    </citation>
    <scope>NUCLEOTIDE SEQUENCE</scope>
    <source>
        <strain evidence="4">AVDCRST_MAG77</strain>
    </source>
</reference>
<dbReference type="PANTHER" id="PTHR45953">
    <property type="entry name" value="IDURONATE 2-SULFATASE"/>
    <property type="match status" value="1"/>
</dbReference>
<dbReference type="Pfam" id="PF00884">
    <property type="entry name" value="Sulfatase"/>
    <property type="match status" value="1"/>
</dbReference>
<dbReference type="InterPro" id="IPR000917">
    <property type="entry name" value="Sulfatase_N"/>
</dbReference>
<dbReference type="GO" id="GO:0047753">
    <property type="term" value="F:choline-sulfatase activity"/>
    <property type="evidence" value="ECO:0007669"/>
    <property type="project" value="UniProtKB-EC"/>
</dbReference>
<accession>A0A6J4HVC2</accession>
<feature type="domain" description="Sulfatase N-terminal" evidence="3">
    <location>
        <begin position="8"/>
        <end position="402"/>
    </location>
</feature>
<dbReference type="PANTHER" id="PTHR45953:SF1">
    <property type="entry name" value="IDURONATE 2-SULFATASE"/>
    <property type="match status" value="1"/>
</dbReference>
<dbReference type="EMBL" id="CADCTC010000076">
    <property type="protein sequence ID" value="CAA9233969.1"/>
    <property type="molecule type" value="Genomic_DNA"/>
</dbReference>
<keyword evidence="2 4" id="KW-0378">Hydrolase</keyword>
<dbReference type="AlphaFoldDB" id="A0A6J4HVC2"/>
<evidence type="ECO:0000259" key="3">
    <source>
        <dbReference type="Pfam" id="PF00884"/>
    </source>
</evidence>
<evidence type="ECO:0000313" key="4">
    <source>
        <dbReference type="EMBL" id="CAA9233969.1"/>
    </source>
</evidence>
<dbReference type="InterPro" id="IPR017850">
    <property type="entry name" value="Alkaline_phosphatase_core_sf"/>
</dbReference>
<dbReference type="SUPFAM" id="SSF53649">
    <property type="entry name" value="Alkaline phosphatase-like"/>
    <property type="match status" value="1"/>
</dbReference>
<protein>
    <submittedName>
        <fullName evidence="4">Choline-sulfatase</fullName>
        <ecNumber evidence="4">3.1.6.6</ecNumber>
    </submittedName>
</protein>
<dbReference type="GO" id="GO:0046872">
    <property type="term" value="F:metal ion binding"/>
    <property type="evidence" value="ECO:0007669"/>
    <property type="project" value="UniProtKB-KW"/>
</dbReference>
<evidence type="ECO:0000256" key="1">
    <source>
        <dbReference type="ARBA" id="ARBA00022723"/>
    </source>
</evidence>
<dbReference type="EC" id="3.1.6.6" evidence="4"/>
<dbReference type="Gene3D" id="3.40.720.10">
    <property type="entry name" value="Alkaline Phosphatase, subunit A"/>
    <property type="match status" value="1"/>
</dbReference>
<proteinExistence type="predicted"/>
<keyword evidence="1" id="KW-0479">Metal-binding</keyword>
<organism evidence="4">
    <name type="scientific">uncultured Chloroflexota bacterium</name>
    <dbReference type="NCBI Taxonomy" id="166587"/>
    <lineage>
        <taxon>Bacteria</taxon>
        <taxon>Bacillati</taxon>
        <taxon>Chloroflexota</taxon>
        <taxon>environmental samples</taxon>
    </lineage>
</organism>
<gene>
    <name evidence="4" type="ORF">AVDCRST_MAG77-1281</name>
</gene>
<evidence type="ECO:0000256" key="2">
    <source>
        <dbReference type="ARBA" id="ARBA00022801"/>
    </source>
</evidence>
<dbReference type="GO" id="GO:0005737">
    <property type="term" value="C:cytoplasm"/>
    <property type="evidence" value="ECO:0007669"/>
    <property type="project" value="TreeGrafter"/>
</dbReference>